<dbReference type="EMBL" id="UOYO01000036">
    <property type="protein sequence ID" value="VAY87887.1"/>
    <property type="molecule type" value="Genomic_DNA"/>
</dbReference>
<dbReference type="PROSITE" id="PS50206">
    <property type="entry name" value="RHODANESE_3"/>
    <property type="match status" value="1"/>
</dbReference>
<feature type="domain" description="Rhodanese" evidence="1">
    <location>
        <begin position="50"/>
        <end position="167"/>
    </location>
</feature>
<name>A0A3B1E7G2_9ZZZZ</name>
<sequence length="193" mass="22246">MKTLSKLFVFVMIAVLSLNVMAADKPHKKKKQTPQNLYLKASEVPAFLKKHKNTLFVDVRTQAEVEYVGYSYLMDNNIPVHFVNFNKWNKKKKRFSDTPINKNFVTDVEKALKAKGLKKSDNLIVMCRSGSRSAYAAKKLFKKGYKNVYTVVDGFEGGKDKKFKQRSVDGWKLTTPKDTWGYKLNKKKMYGVN</sequence>
<accession>A0A3B1E7G2</accession>
<organism evidence="2">
    <name type="scientific">hydrothermal vent metagenome</name>
    <dbReference type="NCBI Taxonomy" id="652676"/>
    <lineage>
        <taxon>unclassified sequences</taxon>
        <taxon>metagenomes</taxon>
        <taxon>ecological metagenomes</taxon>
    </lineage>
</organism>
<dbReference type="Gene3D" id="3.40.250.10">
    <property type="entry name" value="Rhodanese-like domain"/>
    <property type="match status" value="1"/>
</dbReference>
<dbReference type="SUPFAM" id="SSF52821">
    <property type="entry name" value="Rhodanese/Cell cycle control phosphatase"/>
    <property type="match status" value="1"/>
</dbReference>
<reference evidence="2" key="1">
    <citation type="submission" date="2018-10" db="EMBL/GenBank/DDBJ databases">
        <authorList>
            <person name="Aoki K."/>
        </authorList>
    </citation>
    <scope>NUCLEOTIDE SEQUENCE</scope>
</reference>
<dbReference type="PANTHER" id="PTHR44542">
    <property type="entry name" value="THIOSULFATE SULFURTRANSFERASE 18"/>
    <property type="match status" value="1"/>
</dbReference>
<gene>
    <name evidence="2" type="ORF">MNB_ARC-1_566</name>
</gene>
<dbReference type="Pfam" id="PF00581">
    <property type="entry name" value="Rhodanese"/>
    <property type="match status" value="1"/>
</dbReference>
<dbReference type="AlphaFoldDB" id="A0A3B1E7G2"/>
<evidence type="ECO:0000259" key="1">
    <source>
        <dbReference type="PROSITE" id="PS50206"/>
    </source>
</evidence>
<dbReference type="PANTHER" id="PTHR44542:SF14">
    <property type="entry name" value="PROTEIN HIGH ARSENIC CONTENT 1, MITOCHONDRIAL-RELATED"/>
    <property type="match status" value="1"/>
</dbReference>
<evidence type="ECO:0000313" key="2">
    <source>
        <dbReference type="EMBL" id="VAY87887.1"/>
    </source>
</evidence>
<protein>
    <submittedName>
        <fullName evidence="2">Rhodanese/cdc25 fold</fullName>
    </submittedName>
</protein>
<proteinExistence type="predicted"/>
<dbReference type="InterPro" id="IPR044684">
    <property type="entry name" value="STR17/STR18/HARC1-like"/>
</dbReference>
<dbReference type="GO" id="GO:0003824">
    <property type="term" value="F:catalytic activity"/>
    <property type="evidence" value="ECO:0007669"/>
    <property type="project" value="InterPro"/>
</dbReference>
<dbReference type="InterPro" id="IPR036873">
    <property type="entry name" value="Rhodanese-like_dom_sf"/>
</dbReference>
<dbReference type="InterPro" id="IPR001763">
    <property type="entry name" value="Rhodanese-like_dom"/>
</dbReference>
<dbReference type="SMART" id="SM00450">
    <property type="entry name" value="RHOD"/>
    <property type="match status" value="1"/>
</dbReference>